<dbReference type="EMBL" id="JACHMH010000001">
    <property type="protein sequence ID" value="MBB4676494.1"/>
    <property type="molecule type" value="Genomic_DNA"/>
</dbReference>
<proteinExistence type="predicted"/>
<dbReference type="Gene3D" id="1.10.287.1080">
    <property type="entry name" value="MazG-like"/>
    <property type="match status" value="1"/>
</dbReference>
<dbReference type="InterPro" id="IPR025984">
    <property type="entry name" value="DCTPP"/>
</dbReference>
<evidence type="ECO:0000313" key="2">
    <source>
        <dbReference type="Proteomes" id="UP000533598"/>
    </source>
</evidence>
<dbReference type="GO" id="GO:0009143">
    <property type="term" value="P:nucleoside triphosphate catabolic process"/>
    <property type="evidence" value="ECO:0007669"/>
    <property type="project" value="InterPro"/>
</dbReference>
<accession>A0A7W7FV49</accession>
<evidence type="ECO:0000313" key="1">
    <source>
        <dbReference type="EMBL" id="MBB4676494.1"/>
    </source>
</evidence>
<dbReference type="PANTHER" id="PTHR14552:SF21">
    <property type="entry name" value="DCTP PYROPHOSPHATASE 1"/>
    <property type="match status" value="1"/>
</dbReference>
<keyword evidence="2" id="KW-1185">Reference proteome</keyword>
<keyword evidence="1" id="KW-0378">Hydrolase</keyword>
<dbReference type="RefSeq" id="WP_185002311.1">
    <property type="nucleotide sequence ID" value="NZ_BAAAUI010000015.1"/>
</dbReference>
<dbReference type="AlphaFoldDB" id="A0A7W7FV49"/>
<protein>
    <submittedName>
        <fullName evidence="1">NTP pyrophosphatase (Non-canonical NTP hydrolase)</fullName>
    </submittedName>
</protein>
<sequence>MSGFDELVPRLRAFAAAREWEPFHTPRNLAMALSGEVGELVAELQWLSDKEIREQLDGGALRERVADEVADVLLYLVRFADVCGLDLAAEAHAKIDRNEHRFPPLEANPSA</sequence>
<reference evidence="1 2" key="1">
    <citation type="submission" date="2020-08" db="EMBL/GenBank/DDBJ databases">
        <title>Sequencing the genomes of 1000 actinobacteria strains.</title>
        <authorList>
            <person name="Klenk H.-P."/>
        </authorList>
    </citation>
    <scope>NUCLEOTIDE SEQUENCE [LARGE SCALE GENOMIC DNA]</scope>
    <source>
        <strain evidence="1 2">DSM 44230</strain>
    </source>
</reference>
<dbReference type="GO" id="GO:0047429">
    <property type="term" value="F:nucleoside triphosphate diphosphatase activity"/>
    <property type="evidence" value="ECO:0007669"/>
    <property type="project" value="InterPro"/>
</dbReference>
<organism evidence="1 2">
    <name type="scientific">Crossiella cryophila</name>
    <dbReference type="NCBI Taxonomy" id="43355"/>
    <lineage>
        <taxon>Bacteria</taxon>
        <taxon>Bacillati</taxon>
        <taxon>Actinomycetota</taxon>
        <taxon>Actinomycetes</taxon>
        <taxon>Pseudonocardiales</taxon>
        <taxon>Pseudonocardiaceae</taxon>
        <taxon>Crossiella</taxon>
    </lineage>
</organism>
<dbReference type="PIRSF" id="PIRSF029826">
    <property type="entry name" value="UCP029826_pph"/>
    <property type="match status" value="1"/>
</dbReference>
<comment type="caution">
    <text evidence="1">The sequence shown here is derived from an EMBL/GenBank/DDBJ whole genome shotgun (WGS) entry which is preliminary data.</text>
</comment>
<gene>
    <name evidence="1" type="ORF">HNR67_002612</name>
</gene>
<name>A0A7W7FV49_9PSEU</name>
<dbReference type="Proteomes" id="UP000533598">
    <property type="component" value="Unassembled WGS sequence"/>
</dbReference>
<dbReference type="CDD" id="cd11537">
    <property type="entry name" value="NTP-PPase_RS21-C6_like"/>
    <property type="match status" value="1"/>
</dbReference>
<dbReference type="PANTHER" id="PTHR14552">
    <property type="match status" value="1"/>
</dbReference>
<dbReference type="SUPFAM" id="SSF101386">
    <property type="entry name" value="all-alpha NTP pyrophosphatases"/>
    <property type="match status" value="1"/>
</dbReference>